<gene>
    <name evidence="1" type="ORF">RM572_21220</name>
</gene>
<reference evidence="2" key="1">
    <citation type="submission" date="2023-07" db="EMBL/GenBank/DDBJ databases">
        <title>30 novel species of actinomycetes from the DSMZ collection.</title>
        <authorList>
            <person name="Nouioui I."/>
        </authorList>
    </citation>
    <scope>NUCLEOTIDE SEQUENCE [LARGE SCALE GENOMIC DNA]</scope>
    <source>
        <strain evidence="2">DSM 42041</strain>
    </source>
</reference>
<dbReference type="Proteomes" id="UP001183414">
    <property type="component" value="Unassembled WGS sequence"/>
</dbReference>
<dbReference type="EMBL" id="JAVREQ010000021">
    <property type="protein sequence ID" value="MDT0381282.1"/>
    <property type="molecule type" value="Genomic_DNA"/>
</dbReference>
<comment type="caution">
    <text evidence="1">The sequence shown here is derived from an EMBL/GenBank/DDBJ whole genome shotgun (WGS) entry which is preliminary data.</text>
</comment>
<evidence type="ECO:0000313" key="1">
    <source>
        <dbReference type="EMBL" id="MDT0381282.1"/>
    </source>
</evidence>
<dbReference type="Gene3D" id="3.90.1200.10">
    <property type="match status" value="1"/>
</dbReference>
<evidence type="ECO:0000313" key="2">
    <source>
        <dbReference type="Proteomes" id="UP001183414"/>
    </source>
</evidence>
<keyword evidence="2" id="KW-1185">Reference proteome</keyword>
<accession>A0ABU2NWB3</accession>
<dbReference type="Pfam" id="PF04655">
    <property type="entry name" value="APH_6_hur"/>
    <property type="match status" value="1"/>
</dbReference>
<name>A0ABU2NWB3_9ACTN</name>
<dbReference type="InterPro" id="IPR011009">
    <property type="entry name" value="Kinase-like_dom_sf"/>
</dbReference>
<sequence length="310" mass="32883">MRSHDSGRDRASGPAHTSGAVRDRLVVRFGPEALAWCDALPGLAGELAARWDLELLASHGGGTSRVFRCRRGGAGTTVWLKVTPAPAIAREEAEALHRWAGSPSVVGLLAQDLQAGALLLEDVAPGLPVQRLAGRLPEVAALLRALREPSPAREGPSALRPLSERVDFLCRLTERRVDAAAAPGCFDLALLERARARCRELSDSGPVGLVHGDLHPANVLSGPGGRLVAIDPRPAWGDPDFDAVDWVLDGVSDLAALKRRAAELAAMVPGQCPDRVLGWCRVQAPLAAVPRICAGRDDEQTRFLLALAGR</sequence>
<proteinExistence type="predicted"/>
<protein>
    <submittedName>
        <fullName evidence="1">Aminoglycoside phosphotransferase family protein</fullName>
    </submittedName>
</protein>
<dbReference type="RefSeq" id="WP_311674969.1">
    <property type="nucleotide sequence ID" value="NZ_JAVREQ010000021.1"/>
</dbReference>
<organism evidence="1 2">
    <name type="scientific">Streptomyces hazeniae</name>
    <dbReference type="NCBI Taxonomy" id="3075538"/>
    <lineage>
        <taxon>Bacteria</taxon>
        <taxon>Bacillati</taxon>
        <taxon>Actinomycetota</taxon>
        <taxon>Actinomycetes</taxon>
        <taxon>Kitasatosporales</taxon>
        <taxon>Streptomycetaceae</taxon>
        <taxon>Streptomyces</taxon>
    </lineage>
</organism>
<dbReference type="SUPFAM" id="SSF56112">
    <property type="entry name" value="Protein kinase-like (PK-like)"/>
    <property type="match status" value="1"/>
</dbReference>
<dbReference type="InterPro" id="IPR006748">
    <property type="entry name" value="NH2Glyco/OHUrea_AB-resist_kin"/>
</dbReference>